<name>A0ABQ8GJ32_9PEZI</name>
<organism evidence="2 3">
    <name type="scientific">Macrophomina phaseolina</name>
    <dbReference type="NCBI Taxonomy" id="35725"/>
    <lineage>
        <taxon>Eukaryota</taxon>
        <taxon>Fungi</taxon>
        <taxon>Dikarya</taxon>
        <taxon>Ascomycota</taxon>
        <taxon>Pezizomycotina</taxon>
        <taxon>Dothideomycetes</taxon>
        <taxon>Dothideomycetes incertae sedis</taxon>
        <taxon>Botryosphaeriales</taxon>
        <taxon>Botryosphaeriaceae</taxon>
        <taxon>Macrophomina</taxon>
    </lineage>
</organism>
<feature type="region of interest" description="Disordered" evidence="1">
    <location>
        <begin position="133"/>
        <end position="159"/>
    </location>
</feature>
<feature type="compositionally biased region" description="Basic and acidic residues" evidence="1">
    <location>
        <begin position="57"/>
        <end position="67"/>
    </location>
</feature>
<accession>A0ABQ8GJ32</accession>
<gene>
    <name evidence="2" type="ORF">B0J12DRAFT_698203</name>
</gene>
<sequence>MAASESGEGNKVERHRRSGTPCAGAATNLPAGIEPGYDAGRTRMRGEGAGEVTCSAEESKRRERRAEVAQAKRRRAEEAPKAGSLPELTPAALIAALFGAELPRRASRVLLLRPPASPPAPCLPMTAASFCSTPERAPSLSPPRPGRRTQEPQMPSHMICSPSRGLQDCASWNVPLMQCHLRLWSTLTRFPAAEHARFLGIAADTLWPACMHGQILETAAKKILVSRCRSPHFVDPVIPTRRFQKHCRGDPKSASGVE</sequence>
<reference evidence="2 3" key="1">
    <citation type="journal article" date="2021" name="Nat. Commun.">
        <title>Genetic determinants of endophytism in the Arabidopsis root mycobiome.</title>
        <authorList>
            <person name="Mesny F."/>
            <person name="Miyauchi S."/>
            <person name="Thiergart T."/>
            <person name="Pickel B."/>
            <person name="Atanasova L."/>
            <person name="Karlsson M."/>
            <person name="Huettel B."/>
            <person name="Barry K.W."/>
            <person name="Haridas S."/>
            <person name="Chen C."/>
            <person name="Bauer D."/>
            <person name="Andreopoulos W."/>
            <person name="Pangilinan J."/>
            <person name="LaButti K."/>
            <person name="Riley R."/>
            <person name="Lipzen A."/>
            <person name="Clum A."/>
            <person name="Drula E."/>
            <person name="Henrissat B."/>
            <person name="Kohler A."/>
            <person name="Grigoriev I.V."/>
            <person name="Martin F.M."/>
            <person name="Hacquard S."/>
        </authorList>
    </citation>
    <scope>NUCLEOTIDE SEQUENCE [LARGE SCALE GENOMIC DNA]</scope>
    <source>
        <strain evidence="2 3">MPI-SDFR-AT-0080</strain>
    </source>
</reference>
<dbReference type="EMBL" id="JAGTJR010000009">
    <property type="protein sequence ID" value="KAH7054602.1"/>
    <property type="molecule type" value="Genomic_DNA"/>
</dbReference>
<comment type="caution">
    <text evidence="2">The sequence shown here is derived from an EMBL/GenBank/DDBJ whole genome shotgun (WGS) entry which is preliminary data.</text>
</comment>
<protein>
    <submittedName>
        <fullName evidence="2">Uncharacterized protein</fullName>
    </submittedName>
</protein>
<keyword evidence="3" id="KW-1185">Reference proteome</keyword>
<feature type="region of interest" description="Disordered" evidence="1">
    <location>
        <begin position="1"/>
        <end position="83"/>
    </location>
</feature>
<evidence type="ECO:0000256" key="1">
    <source>
        <dbReference type="SAM" id="MobiDB-lite"/>
    </source>
</evidence>
<evidence type="ECO:0000313" key="2">
    <source>
        <dbReference type="EMBL" id="KAH7054602.1"/>
    </source>
</evidence>
<evidence type="ECO:0000313" key="3">
    <source>
        <dbReference type="Proteomes" id="UP000774617"/>
    </source>
</evidence>
<dbReference type="Proteomes" id="UP000774617">
    <property type="component" value="Unassembled WGS sequence"/>
</dbReference>
<proteinExistence type="predicted"/>